<reference evidence="1 2" key="1">
    <citation type="submission" date="2017-01" db="EMBL/GenBank/DDBJ databases">
        <title>Novel large sulfur bacteria in the metagenomes of groundwater-fed chemosynthetic microbial mats in the Lake Huron basin.</title>
        <authorList>
            <person name="Sharrar A.M."/>
            <person name="Flood B.E."/>
            <person name="Bailey J.V."/>
            <person name="Jones D.S."/>
            <person name="Biddanda B."/>
            <person name="Ruberg S.A."/>
            <person name="Marcus D.N."/>
            <person name="Dick G.J."/>
        </authorList>
    </citation>
    <scope>NUCLEOTIDE SEQUENCE [LARGE SCALE GENOMIC DNA]</scope>
    <source>
        <strain evidence="1">A8</strain>
    </source>
</reference>
<name>A0A1Y1QVM5_9GAMM</name>
<protein>
    <submittedName>
        <fullName evidence="1">Uncharacterized protein</fullName>
    </submittedName>
</protein>
<evidence type="ECO:0000313" key="2">
    <source>
        <dbReference type="Proteomes" id="UP000192491"/>
    </source>
</evidence>
<organism evidence="1 2">
    <name type="scientific">Thiothrix lacustris</name>
    <dbReference type="NCBI Taxonomy" id="525917"/>
    <lineage>
        <taxon>Bacteria</taxon>
        <taxon>Pseudomonadati</taxon>
        <taxon>Pseudomonadota</taxon>
        <taxon>Gammaproteobacteria</taxon>
        <taxon>Thiotrichales</taxon>
        <taxon>Thiotrichaceae</taxon>
        <taxon>Thiothrix</taxon>
    </lineage>
</organism>
<dbReference type="EMBL" id="MTEJ01000027">
    <property type="protein sequence ID" value="OQX14579.1"/>
    <property type="molecule type" value="Genomic_DNA"/>
</dbReference>
<comment type="caution">
    <text evidence="1">The sequence shown here is derived from an EMBL/GenBank/DDBJ whole genome shotgun (WGS) entry which is preliminary data.</text>
</comment>
<proteinExistence type="predicted"/>
<dbReference type="AlphaFoldDB" id="A0A1Y1QVM5"/>
<dbReference type="Proteomes" id="UP000192491">
    <property type="component" value="Unassembled WGS sequence"/>
</dbReference>
<accession>A0A1Y1QVM5</accession>
<sequence length="94" mass="10765">MPKDTLMKHNLDKIKGAFVIETYCDIAFLDAERRVVEFIPKGATFTVTAEWNDVCKSYYVNPVEHHQYQNIFPLSVYAGGPGLGWRITHIPTIH</sequence>
<evidence type="ECO:0000313" key="1">
    <source>
        <dbReference type="EMBL" id="OQX14579.1"/>
    </source>
</evidence>
<gene>
    <name evidence="1" type="ORF">BWK73_09295</name>
</gene>